<dbReference type="InterPro" id="IPR011990">
    <property type="entry name" value="TPR-like_helical_dom_sf"/>
</dbReference>
<organism evidence="2 3">
    <name type="scientific">Gigaspora margarita</name>
    <dbReference type="NCBI Taxonomy" id="4874"/>
    <lineage>
        <taxon>Eukaryota</taxon>
        <taxon>Fungi</taxon>
        <taxon>Fungi incertae sedis</taxon>
        <taxon>Mucoromycota</taxon>
        <taxon>Glomeromycotina</taxon>
        <taxon>Glomeromycetes</taxon>
        <taxon>Diversisporales</taxon>
        <taxon>Gigasporaceae</taxon>
        <taxon>Gigaspora</taxon>
    </lineage>
</organism>
<evidence type="ECO:0000256" key="1">
    <source>
        <dbReference type="PROSITE-ProRule" id="PRU00339"/>
    </source>
</evidence>
<dbReference type="SUPFAM" id="SSF48452">
    <property type="entry name" value="TPR-like"/>
    <property type="match status" value="1"/>
</dbReference>
<keyword evidence="1" id="KW-0802">TPR repeat</keyword>
<feature type="non-terminal residue" evidence="2">
    <location>
        <position position="88"/>
    </location>
</feature>
<gene>
    <name evidence="2" type="ORF">GMARGA_LOCUS30972</name>
</gene>
<dbReference type="Gene3D" id="1.25.40.10">
    <property type="entry name" value="Tetratricopeptide repeat domain"/>
    <property type="match status" value="1"/>
</dbReference>
<evidence type="ECO:0000313" key="2">
    <source>
        <dbReference type="EMBL" id="CAG8832259.1"/>
    </source>
</evidence>
<name>A0ABN7WHR9_GIGMA</name>
<feature type="repeat" description="TPR" evidence="1">
    <location>
        <begin position="23"/>
        <end position="56"/>
    </location>
</feature>
<sequence length="88" mass="10214">MIGKYDEALSDLNGLLNNNLNNKKILSFRAQTYTVIGQYDKASDNLNRLLEINPNNKKSLLCSFHMNNITNIRDEECLYNNLKNYLDK</sequence>
<dbReference type="Proteomes" id="UP000789901">
    <property type="component" value="Unassembled WGS sequence"/>
</dbReference>
<comment type="caution">
    <text evidence="2">The sequence shown here is derived from an EMBL/GenBank/DDBJ whole genome shotgun (WGS) entry which is preliminary data.</text>
</comment>
<dbReference type="EMBL" id="CAJVQB010044996">
    <property type="protein sequence ID" value="CAG8832259.1"/>
    <property type="molecule type" value="Genomic_DNA"/>
</dbReference>
<dbReference type="InterPro" id="IPR019734">
    <property type="entry name" value="TPR_rpt"/>
</dbReference>
<protein>
    <submittedName>
        <fullName evidence="2">9746_t:CDS:1</fullName>
    </submittedName>
</protein>
<accession>A0ABN7WHR9</accession>
<keyword evidence="3" id="KW-1185">Reference proteome</keyword>
<reference evidence="2 3" key="1">
    <citation type="submission" date="2021-06" db="EMBL/GenBank/DDBJ databases">
        <authorList>
            <person name="Kallberg Y."/>
            <person name="Tangrot J."/>
            <person name="Rosling A."/>
        </authorList>
    </citation>
    <scope>NUCLEOTIDE SEQUENCE [LARGE SCALE GENOMIC DNA]</scope>
    <source>
        <strain evidence="2 3">120-4 pot B 10/14</strain>
    </source>
</reference>
<evidence type="ECO:0000313" key="3">
    <source>
        <dbReference type="Proteomes" id="UP000789901"/>
    </source>
</evidence>
<dbReference type="PROSITE" id="PS50005">
    <property type="entry name" value="TPR"/>
    <property type="match status" value="1"/>
</dbReference>
<proteinExistence type="predicted"/>